<name>A0A6N9HE48_9BURK</name>
<protein>
    <recommendedName>
        <fullName evidence="4">Transporter substrate-binding domain-containing protein</fullName>
    </recommendedName>
</protein>
<comment type="caution">
    <text evidence="2">The sequence shown here is derived from an EMBL/GenBank/DDBJ whole genome shotgun (WGS) entry which is preliminary data.</text>
</comment>
<gene>
    <name evidence="2" type="ORF">GTP41_06395</name>
</gene>
<sequence>MKIKETLAHLAALLLACLAPMAQAMDAVVFDRAASPADFRREYSRALLQQVMERTVPQFGSFSIEAADAHMERPRLLQALKEGKLVNVTAYPADATWLAALRSVPVPIDMGLQSWRIALVDARQQDKFRRLALPDGLRELTAGVGTAWVTRAALRDNGFRHVTGSNYGGLFDMLMAGRFDYFPRGVNEIFQEYDLRRAAFPQLAIEDSIVLHDNIPSLFFVSPRYPRLHKRISAGMELLLKDGSLERFVLEHHRGFLLRARLCERRRIELPNRDIAPAILARKELWLDPFHPRHGICPAPARAR</sequence>
<dbReference type="EMBL" id="WWCJ01000004">
    <property type="protein sequence ID" value="MYN01726.1"/>
    <property type="molecule type" value="Genomic_DNA"/>
</dbReference>
<accession>A0A6N9HE48</accession>
<evidence type="ECO:0008006" key="4">
    <source>
        <dbReference type="Google" id="ProtNLM"/>
    </source>
</evidence>
<dbReference type="RefSeq" id="WP_161024738.1">
    <property type="nucleotide sequence ID" value="NZ_WWCJ01000004.1"/>
</dbReference>
<dbReference type="AlphaFoldDB" id="A0A6N9HE48"/>
<proteinExistence type="predicted"/>
<evidence type="ECO:0000256" key="1">
    <source>
        <dbReference type="SAM" id="SignalP"/>
    </source>
</evidence>
<dbReference type="Proteomes" id="UP000448575">
    <property type="component" value="Unassembled WGS sequence"/>
</dbReference>
<evidence type="ECO:0000313" key="2">
    <source>
        <dbReference type="EMBL" id="MYN01726.1"/>
    </source>
</evidence>
<keyword evidence="1" id="KW-0732">Signal</keyword>
<dbReference type="SUPFAM" id="SSF53850">
    <property type="entry name" value="Periplasmic binding protein-like II"/>
    <property type="match status" value="1"/>
</dbReference>
<organism evidence="2 3">
    <name type="scientific">Pseudoduganella guangdongensis</name>
    <dbReference type="NCBI Taxonomy" id="2692179"/>
    <lineage>
        <taxon>Bacteria</taxon>
        <taxon>Pseudomonadati</taxon>
        <taxon>Pseudomonadota</taxon>
        <taxon>Betaproteobacteria</taxon>
        <taxon>Burkholderiales</taxon>
        <taxon>Oxalobacteraceae</taxon>
        <taxon>Telluria group</taxon>
        <taxon>Pseudoduganella</taxon>
    </lineage>
</organism>
<keyword evidence="3" id="KW-1185">Reference proteome</keyword>
<feature type="signal peptide" evidence="1">
    <location>
        <begin position="1"/>
        <end position="24"/>
    </location>
</feature>
<evidence type="ECO:0000313" key="3">
    <source>
        <dbReference type="Proteomes" id="UP000448575"/>
    </source>
</evidence>
<reference evidence="2 3" key="1">
    <citation type="submission" date="2019-12" db="EMBL/GenBank/DDBJ databases">
        <title>Novel species isolated from a subtropical stream in China.</title>
        <authorList>
            <person name="Lu H."/>
        </authorList>
    </citation>
    <scope>NUCLEOTIDE SEQUENCE [LARGE SCALE GENOMIC DNA]</scope>
    <source>
        <strain evidence="2 3">DS3</strain>
    </source>
</reference>
<feature type="chain" id="PRO_5026868788" description="Transporter substrate-binding domain-containing protein" evidence="1">
    <location>
        <begin position="25"/>
        <end position="304"/>
    </location>
</feature>
<dbReference type="PROSITE" id="PS51257">
    <property type="entry name" value="PROKAR_LIPOPROTEIN"/>
    <property type="match status" value="1"/>
</dbReference>